<evidence type="ECO:0000313" key="3">
    <source>
        <dbReference type="Proteomes" id="UP000675881"/>
    </source>
</evidence>
<evidence type="ECO:0000256" key="1">
    <source>
        <dbReference type="SAM" id="MobiDB-lite"/>
    </source>
</evidence>
<feature type="region of interest" description="Disordered" evidence="1">
    <location>
        <begin position="173"/>
        <end position="196"/>
    </location>
</feature>
<evidence type="ECO:0000313" key="2">
    <source>
        <dbReference type="EMBL" id="CAF2810342.1"/>
    </source>
</evidence>
<proteinExistence type="predicted"/>
<organism evidence="2 3">
    <name type="scientific">Lepeophtheirus salmonis</name>
    <name type="common">Salmon louse</name>
    <name type="synonym">Caligus salmonis</name>
    <dbReference type="NCBI Taxonomy" id="72036"/>
    <lineage>
        <taxon>Eukaryota</taxon>
        <taxon>Metazoa</taxon>
        <taxon>Ecdysozoa</taxon>
        <taxon>Arthropoda</taxon>
        <taxon>Crustacea</taxon>
        <taxon>Multicrustacea</taxon>
        <taxon>Hexanauplia</taxon>
        <taxon>Copepoda</taxon>
        <taxon>Siphonostomatoida</taxon>
        <taxon>Caligidae</taxon>
        <taxon>Lepeophtheirus</taxon>
    </lineage>
</organism>
<gene>
    <name evidence="2" type="ORF">LSAA_3184</name>
</gene>
<feature type="compositionally biased region" description="Basic and acidic residues" evidence="1">
    <location>
        <begin position="182"/>
        <end position="196"/>
    </location>
</feature>
<dbReference type="Proteomes" id="UP000675881">
    <property type="component" value="Chromosome 11"/>
</dbReference>
<reference evidence="2" key="1">
    <citation type="submission" date="2021-02" db="EMBL/GenBank/DDBJ databases">
        <authorList>
            <person name="Bekaert M."/>
        </authorList>
    </citation>
    <scope>NUCLEOTIDE SEQUENCE</scope>
    <source>
        <strain evidence="2">IoA-00</strain>
    </source>
</reference>
<keyword evidence="3" id="KW-1185">Reference proteome</keyword>
<sequence length="472" mass="53749">MGPSGVPKNIRKLFEYFGGFACYLSKFLYVTFLIGLSVNKGNLIGFETARGIYLLMNNNTYIAPEMIPPNAYKTELTIRPSSRSFNQSMFHSSVVNTTKAMPPVPNNKVVKSKKFHVGRYKKRQHRRREFASSKYNTDNRLQRTSLYSSPSTLSTLGSDINWLKKWNGYKSAKEPSQSLSEQKAKSETTTEKKSKSWAEWKEKGNVEIEIKTCRSPAIKFDTPLYELQSPKDIPFFDLSSNEENWREFKTLKGKCNNDIITRIPLVKNLVPSCHDATVNDIYNLNGSIQCGVCGIRFSLEERKKEYAQHLDFHYVNKMNSKNAWNTCRWYPTLESIKKNDSHILTSDLNSPNPNKALTNEKNNIWEIGKLLQDISKEKSLGPPTPSLCSGSFTNIGITTSHLVKRHIARVNLDNVNGSHLNAKNCLKKYVDRLPRAFIQHSPHHSSLQIYQKTIPGQVIRKKSNGDILSSVS</sequence>
<protein>
    <submittedName>
        <fullName evidence="2">PCF11</fullName>
    </submittedName>
</protein>
<name>A0A7R8H2A7_LEPSM</name>
<accession>A0A7R8H2A7</accession>
<dbReference type="EMBL" id="HG994590">
    <property type="protein sequence ID" value="CAF2810342.1"/>
    <property type="molecule type" value="Genomic_DNA"/>
</dbReference>
<dbReference type="AlphaFoldDB" id="A0A7R8H2A7"/>